<dbReference type="PANTHER" id="PTHR13318:SF95">
    <property type="entry name" value="F-BOX PROTEIN YLR352W"/>
    <property type="match status" value="1"/>
</dbReference>
<reference evidence="2 3" key="1">
    <citation type="submission" date="2024-01" db="EMBL/GenBank/DDBJ databases">
        <title>A draft genome for the cacao thread blight pathogen Marasmiellus scandens.</title>
        <authorList>
            <person name="Baruah I.K."/>
            <person name="Leung J."/>
            <person name="Bukari Y."/>
            <person name="Amoako-Attah I."/>
            <person name="Meinhardt L.W."/>
            <person name="Bailey B.A."/>
            <person name="Cohen S.P."/>
        </authorList>
    </citation>
    <scope>NUCLEOTIDE SEQUENCE [LARGE SCALE GENOMIC DNA]</scope>
    <source>
        <strain evidence="2 3">GH-19</strain>
    </source>
</reference>
<feature type="region of interest" description="Disordered" evidence="1">
    <location>
        <begin position="597"/>
        <end position="616"/>
    </location>
</feature>
<dbReference type="EMBL" id="JBANRG010000054">
    <property type="protein sequence ID" value="KAK7443465.1"/>
    <property type="molecule type" value="Genomic_DNA"/>
</dbReference>
<protein>
    <recommendedName>
        <fullName evidence="4">F-box domain-containing protein</fullName>
    </recommendedName>
</protein>
<organism evidence="2 3">
    <name type="scientific">Marasmiellus scandens</name>
    <dbReference type="NCBI Taxonomy" id="2682957"/>
    <lineage>
        <taxon>Eukaryota</taxon>
        <taxon>Fungi</taxon>
        <taxon>Dikarya</taxon>
        <taxon>Basidiomycota</taxon>
        <taxon>Agaricomycotina</taxon>
        <taxon>Agaricomycetes</taxon>
        <taxon>Agaricomycetidae</taxon>
        <taxon>Agaricales</taxon>
        <taxon>Marasmiineae</taxon>
        <taxon>Omphalotaceae</taxon>
        <taxon>Marasmiellus</taxon>
    </lineage>
</organism>
<gene>
    <name evidence="2" type="ORF">VKT23_015638</name>
</gene>
<evidence type="ECO:0008006" key="4">
    <source>
        <dbReference type="Google" id="ProtNLM"/>
    </source>
</evidence>
<proteinExistence type="predicted"/>
<comment type="caution">
    <text evidence="2">The sequence shown here is derived from an EMBL/GenBank/DDBJ whole genome shotgun (WGS) entry which is preliminary data.</text>
</comment>
<keyword evidence="3" id="KW-1185">Reference proteome</keyword>
<accession>A0ABR1J019</accession>
<dbReference type="Proteomes" id="UP001498398">
    <property type="component" value="Unassembled WGS sequence"/>
</dbReference>
<name>A0ABR1J019_9AGAR</name>
<evidence type="ECO:0000313" key="2">
    <source>
        <dbReference type="EMBL" id="KAK7443465.1"/>
    </source>
</evidence>
<dbReference type="PANTHER" id="PTHR13318">
    <property type="entry name" value="PARTNER OF PAIRED, ISOFORM B-RELATED"/>
    <property type="match status" value="1"/>
</dbReference>
<evidence type="ECO:0000256" key="1">
    <source>
        <dbReference type="SAM" id="MobiDB-lite"/>
    </source>
</evidence>
<evidence type="ECO:0000313" key="3">
    <source>
        <dbReference type="Proteomes" id="UP001498398"/>
    </source>
</evidence>
<dbReference type="InterPro" id="IPR032675">
    <property type="entry name" value="LRR_dom_sf"/>
</dbReference>
<dbReference type="Gene3D" id="3.80.10.10">
    <property type="entry name" value="Ribonuclease Inhibitor"/>
    <property type="match status" value="1"/>
</dbReference>
<sequence length="628" mass="71082">MSTESPTDMSILKGDSHFTHLLKTNYSASAEESRLIRGMLKESKQVVDDIDKEIAALRASIKKRLVRRNYIAAKMDAHRALISPIRRLSSELISEIFIHCLSDDHNPVRSIKEAPLLLTRICRLWREIALADPRLWKSLHIHIPYHYNDEGVEKILNQRSLGMSSWLSRSGSLPISLSFSATYNDYPGHRSSNSSSRPTEPRAYGDFMRAMLQPEFSSRWRYLDLKLTSSILETWLPLKGQGLSSLHTLKLDFGDDLCWSMSSGERPHDFSLSDLLQEAPNLRVFSLCNYVHNPYHLPIRWEKLTDLTLKSFCYSPEGLTLQQALSILAKASDSLQAGSFHVSLPIPHVNVHEDQDIVTLPSLRSLEVKFAVYTNQQVSTRISEKEVGNLFQYLNTPSLTDLSVQVTCGHPNVMNIMTLMPFHSLLERSSCSLRSLNVELPITSNALTECLHLTPQLSTLSLTECRWNRMPMLGIQLDLGPMATFTHTDNEGPVICDELLRVLTPETSSEPTTTLCPRLEKLRLAKCGPISGEAIINLATSRWNIRGNGERAVRKRLRVLDVALFVTKNEDIKSVKKVVPQVQALKQQGMRFSLSYPQEKQRTGRDSPWAGLPSSDPRRARLSFDRLF</sequence>